<protein>
    <submittedName>
        <fullName evidence="1">Uncharacterized protein</fullName>
    </submittedName>
</protein>
<dbReference type="Gene3D" id="1.25.40.10">
    <property type="entry name" value="Tetratricopeptide repeat domain"/>
    <property type="match status" value="1"/>
</dbReference>
<evidence type="ECO:0000313" key="2">
    <source>
        <dbReference type="Proteomes" id="UP001497383"/>
    </source>
</evidence>
<sequence length="706" mass="80715">MTLCPRTGLGRNHEWKSICVQFRSQRRWNSLLSHRENERAVNVLYQKLTQHGQHTVRIQPRIEYAPLYLKVLNSGLSYRIDDSVLVKRSREKLLVLLESVTFHVFCVLECLKNGKEVHQIHVGFFERVIERLGSDSMGAETSPISDAKLLAESFCVPSSPILVEAIRCFHKVTESLRQFQGVQCITSWIQILASPSLTAALVQEADQELPAFVVHDIMNRTPLYREEFIAQFDLWMANTAYIAAQKWDQISAVKASIRSLVRHSVMFEPSCLLPLVTNIDQAFKFKSHGSNSKLSALFLGELMWDIASLSFKHQHVSWLVLADAQKYLMSLVPVKKDGHKDLSLKGYLGIAVVMSRVSQDKASQIFKVAERRYPGHARSKKEQVAFDVACIWLARDAESAVNCFKEGVETNQESCKLWIAMVQKLRALGAMNEERARILFQRFAESNAKVAGDFITELIRPVRSMALFEEMQQRLSTPLGPPKKHLFVGKYLQLLSDQSASGSHCHAPSNGNSEPHEHMAHLFAQCPEKSIHLTSAYLRALLSVAPQSVFDVYRKEVLEPGHLPNATCLEVLLELAIKYDRHTLTNSLGHVPQFAIHEFQKNVKSSRDSWGIFPSNKMWRSYITLLANHEYVSELSKVMKWWLDIRFEPERKTLMELLAALPFDFAERHITHHEKANSSQDWDWPSMREFERYLSSKNSLNLFNSS</sequence>
<evidence type="ECO:0000313" key="1">
    <source>
        <dbReference type="EMBL" id="CAK9439001.1"/>
    </source>
</evidence>
<organism evidence="1 2">
    <name type="scientific">Lodderomyces beijingensis</name>
    <dbReference type="NCBI Taxonomy" id="1775926"/>
    <lineage>
        <taxon>Eukaryota</taxon>
        <taxon>Fungi</taxon>
        <taxon>Dikarya</taxon>
        <taxon>Ascomycota</taxon>
        <taxon>Saccharomycotina</taxon>
        <taxon>Pichiomycetes</taxon>
        <taxon>Debaryomycetaceae</taxon>
        <taxon>Candida/Lodderomyces clade</taxon>
        <taxon>Lodderomyces</taxon>
    </lineage>
</organism>
<proteinExistence type="predicted"/>
<dbReference type="InterPro" id="IPR011990">
    <property type="entry name" value="TPR-like_helical_dom_sf"/>
</dbReference>
<gene>
    <name evidence="1" type="ORF">LODBEIA_P32250</name>
</gene>
<reference evidence="1 2" key="1">
    <citation type="submission" date="2024-03" db="EMBL/GenBank/DDBJ databases">
        <authorList>
            <person name="Brejova B."/>
        </authorList>
    </citation>
    <scope>NUCLEOTIDE SEQUENCE [LARGE SCALE GENOMIC DNA]</scope>
    <source>
        <strain evidence="1 2">CBS 14171</strain>
    </source>
</reference>
<dbReference type="RefSeq" id="XP_066830163.1">
    <property type="nucleotide sequence ID" value="XM_066973312.1"/>
</dbReference>
<keyword evidence="2" id="KW-1185">Reference proteome</keyword>
<accession>A0ABP0ZQ00</accession>
<dbReference type="Proteomes" id="UP001497383">
    <property type="component" value="Chromosome 4"/>
</dbReference>
<dbReference type="GeneID" id="92208421"/>
<name>A0ABP0ZQ00_9ASCO</name>
<dbReference type="EMBL" id="OZ022408">
    <property type="protein sequence ID" value="CAK9439001.1"/>
    <property type="molecule type" value="Genomic_DNA"/>
</dbReference>